<gene>
    <name evidence="1" type="ORF">VTAP4600_A1110</name>
</gene>
<dbReference type="AlphaFoldDB" id="A0A2N8ZB18"/>
<accession>A0A2N8ZB18</accession>
<dbReference type="Proteomes" id="UP000235828">
    <property type="component" value="Chromosome A"/>
</dbReference>
<keyword evidence="2" id="KW-1185">Reference proteome</keyword>
<evidence type="ECO:0000313" key="1">
    <source>
        <dbReference type="EMBL" id="SON49089.1"/>
    </source>
</evidence>
<name>A0A2N8ZB18_9VIBR</name>
<reference evidence="1 2" key="1">
    <citation type="submission" date="2017-10" db="EMBL/GenBank/DDBJ databases">
        <authorList>
            <person name="Banno H."/>
            <person name="Chua N.-H."/>
        </authorList>
    </citation>
    <scope>NUCLEOTIDE SEQUENCE [LARGE SCALE GENOMIC DNA]</scope>
    <source>
        <strain evidence="1">Vibrio tapetis CECT4600</strain>
    </source>
</reference>
<proteinExistence type="predicted"/>
<evidence type="ECO:0000313" key="2">
    <source>
        <dbReference type="Proteomes" id="UP000235828"/>
    </source>
</evidence>
<sequence>MCSVFQYFLYAITAKVNNHLLTTQVITAPVKKAIPDRKTTQDTKTPSQGTNWVRNVSLAW</sequence>
<dbReference type="KEGG" id="vta:A1110"/>
<organism evidence="1 2">
    <name type="scientific">Vibrio tapetis subsp. tapetis</name>
    <dbReference type="NCBI Taxonomy" id="1671868"/>
    <lineage>
        <taxon>Bacteria</taxon>
        <taxon>Pseudomonadati</taxon>
        <taxon>Pseudomonadota</taxon>
        <taxon>Gammaproteobacteria</taxon>
        <taxon>Vibrionales</taxon>
        <taxon>Vibrionaceae</taxon>
        <taxon>Vibrio</taxon>
    </lineage>
</organism>
<dbReference type="EMBL" id="LT960611">
    <property type="protein sequence ID" value="SON49089.1"/>
    <property type="molecule type" value="Genomic_DNA"/>
</dbReference>
<protein>
    <submittedName>
        <fullName evidence="1">Uncharacterized protein</fullName>
    </submittedName>
</protein>